<protein>
    <submittedName>
        <fullName evidence="1">Uncharacterized protein</fullName>
    </submittedName>
</protein>
<dbReference type="Proteomes" id="UP000231550">
    <property type="component" value="Unassembled WGS sequence"/>
</dbReference>
<name>A0A2H0KSF0_9BACT</name>
<sequence length="220" mass="25771">MTEKVNFQKEAGDFAEKAKIFLEYFPEGEIETVATAEIPEEVLHFFEFKSGQFLSPNDYTLGNFDNFFRVRHRDGKATFLAQQTKTYPKGFLEAGDTERLTYFVDMSGDKIIGRSELRLNVKCPKECLEYFKDKPFIGWIETDKNLRGRGLGTRRLYLMNAYSRMLYGLPLYSDTVNSPEMKSLWETLVKQGKAEKFEEVNYDRFNNFKKAERDRYVLLA</sequence>
<dbReference type="InterPro" id="IPR016181">
    <property type="entry name" value="Acyl_CoA_acyltransferase"/>
</dbReference>
<comment type="caution">
    <text evidence="1">The sequence shown here is derived from an EMBL/GenBank/DDBJ whole genome shotgun (WGS) entry which is preliminary data.</text>
</comment>
<proteinExistence type="predicted"/>
<dbReference type="EMBL" id="PCVN01000068">
    <property type="protein sequence ID" value="PIQ74334.1"/>
    <property type="molecule type" value="Genomic_DNA"/>
</dbReference>
<gene>
    <name evidence="1" type="ORF">COV85_02675</name>
</gene>
<reference evidence="1 2" key="1">
    <citation type="submission" date="2017-09" db="EMBL/GenBank/DDBJ databases">
        <title>Depth-based differentiation of microbial function through sediment-hosted aquifers and enrichment of novel symbionts in the deep terrestrial subsurface.</title>
        <authorList>
            <person name="Probst A.J."/>
            <person name="Ladd B."/>
            <person name="Jarett J.K."/>
            <person name="Geller-Mcgrath D.E."/>
            <person name="Sieber C.M."/>
            <person name="Emerson J.B."/>
            <person name="Anantharaman K."/>
            <person name="Thomas B.C."/>
            <person name="Malmstrom R."/>
            <person name="Stieglmeier M."/>
            <person name="Klingl A."/>
            <person name="Woyke T."/>
            <person name="Ryan C.M."/>
            <person name="Banfield J.F."/>
        </authorList>
    </citation>
    <scope>NUCLEOTIDE SEQUENCE [LARGE SCALE GENOMIC DNA]</scope>
    <source>
        <strain evidence="1">CG11_big_fil_rev_8_21_14_0_20_44_10</strain>
    </source>
</reference>
<evidence type="ECO:0000313" key="2">
    <source>
        <dbReference type="Proteomes" id="UP000231550"/>
    </source>
</evidence>
<accession>A0A2H0KSF0</accession>
<evidence type="ECO:0000313" key="1">
    <source>
        <dbReference type="EMBL" id="PIQ74334.1"/>
    </source>
</evidence>
<organism evidence="1 2">
    <name type="scientific">Candidatus Portnoybacteria bacterium CG11_big_fil_rev_8_21_14_0_20_44_10</name>
    <dbReference type="NCBI Taxonomy" id="1974818"/>
    <lineage>
        <taxon>Bacteria</taxon>
        <taxon>Candidatus Portnoyibacteriota</taxon>
    </lineage>
</organism>
<dbReference type="SUPFAM" id="SSF55729">
    <property type="entry name" value="Acyl-CoA N-acyltransferases (Nat)"/>
    <property type="match status" value="1"/>
</dbReference>
<dbReference type="AlphaFoldDB" id="A0A2H0KSF0"/>